<dbReference type="NCBIfam" id="NF006825">
    <property type="entry name" value="PRK09347.1-2"/>
    <property type="match status" value="1"/>
</dbReference>
<dbReference type="Pfam" id="PF01227">
    <property type="entry name" value="GTP_cyclohydroI"/>
    <property type="match status" value="1"/>
</dbReference>
<evidence type="ECO:0000256" key="3">
    <source>
        <dbReference type="ARBA" id="ARBA00008085"/>
    </source>
</evidence>
<evidence type="ECO:0000313" key="9">
    <source>
        <dbReference type="Proteomes" id="UP000239025"/>
    </source>
</evidence>
<dbReference type="InterPro" id="IPR043133">
    <property type="entry name" value="GTP-CH-I_C/QueF"/>
</dbReference>
<dbReference type="GO" id="GO:0005737">
    <property type="term" value="C:cytoplasm"/>
    <property type="evidence" value="ECO:0007669"/>
    <property type="project" value="TreeGrafter"/>
</dbReference>
<dbReference type="PANTHER" id="PTHR11109">
    <property type="entry name" value="GTP CYCLOHYDROLASE I"/>
    <property type="match status" value="1"/>
</dbReference>
<keyword evidence="9" id="KW-1185">Reference proteome</keyword>
<dbReference type="PROSITE" id="PS00859">
    <property type="entry name" value="GTP_CYCLOHYDROL_1_1"/>
    <property type="match status" value="1"/>
</dbReference>
<dbReference type="EMBL" id="LT963395">
    <property type="protein sequence ID" value="SOS16250.1"/>
    <property type="molecule type" value="Genomic_DNA"/>
</dbReference>
<evidence type="ECO:0000259" key="7">
    <source>
        <dbReference type="Pfam" id="PF01227"/>
    </source>
</evidence>
<dbReference type="HAMAP" id="MF_00223">
    <property type="entry name" value="FolE"/>
    <property type="match status" value="1"/>
</dbReference>
<dbReference type="AlphaFoldDB" id="A0A193SK09"/>
<accession>A0A193SK09</accession>
<dbReference type="Gene3D" id="3.30.1130.10">
    <property type="match status" value="1"/>
</dbReference>
<dbReference type="GO" id="GO:0003934">
    <property type="term" value="F:GTP cyclohydrolase I activity"/>
    <property type="evidence" value="ECO:0007669"/>
    <property type="project" value="UniProtKB-UniRule"/>
</dbReference>
<protein>
    <recommendedName>
        <fullName evidence="6">GTP cyclohydrolase 1</fullName>
        <ecNumber evidence="6">3.5.4.16</ecNumber>
    </recommendedName>
    <alternativeName>
        <fullName evidence="6">GTP cyclohydrolase I</fullName>
        <shortName evidence="6">GTP-CH-I</shortName>
    </alternativeName>
</protein>
<keyword evidence="6" id="KW-0862">Zinc</keyword>
<dbReference type="Gene3D" id="1.10.286.10">
    <property type="match status" value="1"/>
</dbReference>
<dbReference type="NCBIfam" id="TIGR00063">
    <property type="entry name" value="folE"/>
    <property type="match status" value="1"/>
</dbReference>
<feature type="binding site" evidence="6">
    <location>
        <position position="146"/>
    </location>
    <ligand>
        <name>Zn(2+)</name>
        <dbReference type="ChEBI" id="CHEBI:29105"/>
    </ligand>
</feature>
<dbReference type="GO" id="GO:0006729">
    <property type="term" value="P:tetrahydrobiopterin biosynthetic process"/>
    <property type="evidence" value="ECO:0007669"/>
    <property type="project" value="TreeGrafter"/>
</dbReference>
<evidence type="ECO:0000256" key="5">
    <source>
        <dbReference type="ARBA" id="ARBA00022801"/>
    </source>
</evidence>
<dbReference type="PANTHER" id="PTHR11109:SF7">
    <property type="entry name" value="GTP CYCLOHYDROLASE 1"/>
    <property type="match status" value="1"/>
</dbReference>
<feature type="binding site" evidence="6">
    <location>
        <position position="75"/>
    </location>
    <ligand>
        <name>Zn(2+)</name>
        <dbReference type="ChEBI" id="CHEBI:29105"/>
    </ligand>
</feature>
<evidence type="ECO:0000256" key="4">
    <source>
        <dbReference type="ARBA" id="ARBA00022563"/>
    </source>
</evidence>
<comment type="pathway">
    <text evidence="2 6">Cofactor biosynthesis; 7,8-dihydroneopterin triphosphate biosynthesis; 7,8-dihydroneopterin triphosphate from GTP: step 1/1.</text>
</comment>
<dbReference type="PROSITE" id="PS00860">
    <property type="entry name" value="GTP_CYCLOHYDROL_1_2"/>
    <property type="match status" value="1"/>
</dbReference>
<reference evidence="9" key="1">
    <citation type="submission" date="2017-11" db="EMBL/GenBank/DDBJ databases">
        <authorList>
            <person name="Blom J."/>
        </authorList>
    </citation>
    <scope>NUCLEOTIDE SEQUENCE [LARGE SCALE GENOMIC DNA]</scope>
</reference>
<comment type="catalytic activity">
    <reaction evidence="1 6">
        <text>GTP + H2O = 7,8-dihydroneopterin 3'-triphosphate + formate + H(+)</text>
        <dbReference type="Rhea" id="RHEA:17473"/>
        <dbReference type="ChEBI" id="CHEBI:15377"/>
        <dbReference type="ChEBI" id="CHEBI:15378"/>
        <dbReference type="ChEBI" id="CHEBI:15740"/>
        <dbReference type="ChEBI" id="CHEBI:37565"/>
        <dbReference type="ChEBI" id="CHEBI:58462"/>
        <dbReference type="EC" id="3.5.4.16"/>
    </reaction>
</comment>
<dbReference type="InterPro" id="IPR020602">
    <property type="entry name" value="GTP_CycHdrlase_I_dom"/>
</dbReference>
<evidence type="ECO:0000256" key="2">
    <source>
        <dbReference type="ARBA" id="ARBA00005080"/>
    </source>
</evidence>
<dbReference type="RefSeq" id="WP_065349142.1">
    <property type="nucleotide sequence ID" value="NZ_LT222319.1"/>
</dbReference>
<dbReference type="GO" id="GO:0008270">
    <property type="term" value="F:zinc ion binding"/>
    <property type="evidence" value="ECO:0007669"/>
    <property type="project" value="UniProtKB-UniRule"/>
</dbReference>
<dbReference type="GO" id="GO:0046654">
    <property type="term" value="P:tetrahydrofolate biosynthetic process"/>
    <property type="evidence" value="ECO:0007669"/>
    <property type="project" value="UniProtKB-UniRule"/>
</dbReference>
<dbReference type="InterPro" id="IPR001474">
    <property type="entry name" value="GTP_CycHdrlase_I"/>
</dbReference>
<evidence type="ECO:0000313" key="8">
    <source>
        <dbReference type="EMBL" id="SOS16250.1"/>
    </source>
</evidence>
<proteinExistence type="inferred from homology"/>
<dbReference type="InterPro" id="IPR018234">
    <property type="entry name" value="GTP_CycHdrlase_I_CS"/>
</dbReference>
<feature type="binding site" evidence="6">
    <location>
        <position position="78"/>
    </location>
    <ligand>
        <name>Zn(2+)</name>
        <dbReference type="ChEBI" id="CHEBI:29105"/>
    </ligand>
</feature>
<dbReference type="InterPro" id="IPR043134">
    <property type="entry name" value="GTP-CH-I_N"/>
</dbReference>
<dbReference type="EC" id="3.5.4.16" evidence="6"/>
<evidence type="ECO:0000256" key="6">
    <source>
        <dbReference type="HAMAP-Rule" id="MF_00223"/>
    </source>
</evidence>
<dbReference type="GO" id="GO:0006730">
    <property type="term" value="P:one-carbon metabolic process"/>
    <property type="evidence" value="ECO:0007669"/>
    <property type="project" value="UniProtKB-UniRule"/>
</dbReference>
<sequence length="187" mass="20752">MSSSLPQHYRDILLGLGEDPDREGLLDTPKRASKAMQCLCHGYTQSVEEIVNGALFASDNDEMVIVQNIELYSLCEHHLLPFIGKAHVAYIPTGKVLGLSKIARIVDMFARRLQIQENLTKQIADAIQKVTGAAGVAVVIEAQHMCMMMRGVEKQNSTMNTSVMLGAFRDSSTTRMEFLQLIGRSRQ</sequence>
<evidence type="ECO:0000256" key="1">
    <source>
        <dbReference type="ARBA" id="ARBA00001052"/>
    </source>
</evidence>
<keyword evidence="4 6" id="KW-0554">One-carbon metabolism</keyword>
<keyword evidence="6" id="KW-0547">Nucleotide-binding</keyword>
<dbReference type="GO" id="GO:0005525">
    <property type="term" value="F:GTP binding"/>
    <property type="evidence" value="ECO:0007669"/>
    <property type="project" value="UniProtKB-KW"/>
</dbReference>
<comment type="subunit">
    <text evidence="6">Homopolymer.</text>
</comment>
<dbReference type="UniPathway" id="UPA00848">
    <property type="reaction ID" value="UER00151"/>
</dbReference>
<comment type="similarity">
    <text evidence="3 6">Belongs to the GTP cyclohydrolase I family.</text>
</comment>
<keyword evidence="5 6" id="KW-0378">Hydrolase</keyword>
<dbReference type="CDD" id="cd00642">
    <property type="entry name" value="GTP_cyclohydro1"/>
    <property type="match status" value="1"/>
</dbReference>
<dbReference type="Proteomes" id="UP000239025">
    <property type="component" value="Chromosome 1"/>
</dbReference>
<keyword evidence="6" id="KW-0342">GTP-binding</keyword>
<dbReference type="NCBIfam" id="NF006826">
    <property type="entry name" value="PRK09347.1-3"/>
    <property type="match status" value="1"/>
</dbReference>
<feature type="domain" description="GTP cyclohydrolase I" evidence="7">
    <location>
        <begin position="7"/>
        <end position="182"/>
    </location>
</feature>
<dbReference type="FunFam" id="3.30.1130.10:FF:000001">
    <property type="entry name" value="GTP cyclohydrolase 1"/>
    <property type="match status" value="1"/>
</dbReference>
<keyword evidence="6" id="KW-0479">Metal-binding</keyword>
<name>A0A193SK09_9PSED</name>
<gene>
    <name evidence="8" type="primary">folE1</name>
    <name evidence="6" type="synonym">folE</name>
    <name evidence="8" type="ORF">PL963_01012</name>
</gene>
<dbReference type="SUPFAM" id="SSF55620">
    <property type="entry name" value="Tetrahydrobiopterin biosynthesis enzymes-like"/>
    <property type="match status" value="1"/>
</dbReference>
<organism evidence="8 9">
    <name type="scientific">Pseudomonas cerasi</name>
    <dbReference type="NCBI Taxonomy" id="1583341"/>
    <lineage>
        <taxon>Bacteria</taxon>
        <taxon>Pseudomonadati</taxon>
        <taxon>Pseudomonadota</taxon>
        <taxon>Gammaproteobacteria</taxon>
        <taxon>Pseudomonadales</taxon>
        <taxon>Pseudomonadaceae</taxon>
        <taxon>Pseudomonas</taxon>
    </lineage>
</organism>